<protein>
    <submittedName>
        <fullName evidence="1">Uncharacterized protein</fullName>
    </submittedName>
</protein>
<dbReference type="EMBL" id="JANRMS010000881">
    <property type="protein sequence ID" value="KAJ3533306.1"/>
    <property type="molecule type" value="Genomic_DNA"/>
</dbReference>
<organism evidence="1 2">
    <name type="scientific">Fusarium decemcellulare</name>
    <dbReference type="NCBI Taxonomy" id="57161"/>
    <lineage>
        <taxon>Eukaryota</taxon>
        <taxon>Fungi</taxon>
        <taxon>Dikarya</taxon>
        <taxon>Ascomycota</taxon>
        <taxon>Pezizomycotina</taxon>
        <taxon>Sordariomycetes</taxon>
        <taxon>Hypocreomycetidae</taxon>
        <taxon>Hypocreales</taxon>
        <taxon>Nectriaceae</taxon>
        <taxon>Fusarium</taxon>
        <taxon>Fusarium decemcellulare species complex</taxon>
    </lineage>
</organism>
<sequence length="533" mass="60329">MAGADHYAKLPHPVAPEANLKPYKLEIPDKEVLRLCILLDNCDIADENWENSQQDGRFGVSRDWLVNAVEQWRHSYDWRRWESEFNSFPHYIIDVKDDDGRIYTIRFNAIFSTRRDALPILFLHGWPGSALEYLAMLKHVVNQYPDADALPYHIIVPDLIGFGFSSRPPTDKDYDYEDNARVLVKMMHLLGFTAENGGYMTQGTDLGGALAPKMGVLDSACRLTHVNILLMPPPEGTDVNADIQAGKYTEEEIEALGRVMAFQATGSAYAAIQGTRPSTCGLAIGSSPIALLAWIGEKWLQWSDPRSTPSLDHILTNVSWYWFSKCYPTSQWIYRLMVREGANAKSGWVGVQCPLGYSWFKKESIHPPQAWRESNGVVKWFRSHDEGGHFAPIEQTEVLWQDVVDMIKEFGLNSSCITLYSQPSQPTNPNTPNIKQPKLDNMFPDAPEDLMYLKALIQENLMVLFPNDEMNIVLCEEIPNRYFVCVIRNPAEDNTVIFRAGGGSGFEVPLLYILNETMARLGQRYALPAQNAQ</sequence>
<evidence type="ECO:0000313" key="2">
    <source>
        <dbReference type="Proteomes" id="UP001148629"/>
    </source>
</evidence>
<keyword evidence="2" id="KW-1185">Reference proteome</keyword>
<dbReference type="Proteomes" id="UP001148629">
    <property type="component" value="Unassembled WGS sequence"/>
</dbReference>
<evidence type="ECO:0000313" key="1">
    <source>
        <dbReference type="EMBL" id="KAJ3533306.1"/>
    </source>
</evidence>
<reference evidence="1" key="1">
    <citation type="submission" date="2022-08" db="EMBL/GenBank/DDBJ databases">
        <title>Genome Sequence of Fusarium decemcellulare.</title>
        <authorList>
            <person name="Buettner E."/>
        </authorList>
    </citation>
    <scope>NUCLEOTIDE SEQUENCE</scope>
    <source>
        <strain evidence="1">Babe19</strain>
    </source>
</reference>
<proteinExistence type="predicted"/>
<gene>
    <name evidence="1" type="ORF">NM208_g8044</name>
</gene>
<accession>A0ACC1S7C9</accession>
<comment type="caution">
    <text evidence="1">The sequence shown here is derived from an EMBL/GenBank/DDBJ whole genome shotgun (WGS) entry which is preliminary data.</text>
</comment>
<name>A0ACC1S7C9_9HYPO</name>